<dbReference type="GO" id="GO:0030488">
    <property type="term" value="P:tRNA methylation"/>
    <property type="evidence" value="ECO:0007669"/>
    <property type="project" value="TreeGrafter"/>
</dbReference>
<dbReference type="GO" id="GO:0008173">
    <property type="term" value="F:RNA methyltransferase activity"/>
    <property type="evidence" value="ECO:0007669"/>
    <property type="project" value="InterPro"/>
</dbReference>
<dbReference type="SFLD" id="SFLDG01062">
    <property type="entry name" value="methyltransferase_(Class_A)"/>
    <property type="match status" value="1"/>
</dbReference>
<keyword evidence="8" id="KW-0479">Metal-binding</keyword>
<evidence type="ECO:0000256" key="6">
    <source>
        <dbReference type="ARBA" id="ARBA00022679"/>
    </source>
</evidence>
<keyword evidence="6 12" id="KW-0808">Transferase</keyword>
<protein>
    <submittedName>
        <fullName evidence="12">23S rRNA (Adenine(2503)-C(2))-methyltransferase RlmN</fullName>
        <ecNumber evidence="12">2.1.1.192</ecNumber>
    </submittedName>
</protein>
<keyword evidence="4" id="KW-0963">Cytoplasm</keyword>
<dbReference type="Gene3D" id="3.20.20.70">
    <property type="entry name" value="Aldolase class I"/>
    <property type="match status" value="1"/>
</dbReference>
<dbReference type="AlphaFoldDB" id="A0AAU8G9D3"/>
<gene>
    <name evidence="12" type="primary">rlmN</name>
    <name evidence="12" type="ORF">ABV300_00035</name>
</gene>
<keyword evidence="7" id="KW-0949">S-adenosyl-L-methionine</keyword>
<evidence type="ECO:0000259" key="11">
    <source>
        <dbReference type="PROSITE" id="PS51918"/>
    </source>
</evidence>
<dbReference type="SUPFAM" id="SSF102114">
    <property type="entry name" value="Radical SAM enzymes"/>
    <property type="match status" value="1"/>
</dbReference>
<dbReference type="EC" id="2.1.1.192" evidence="12"/>
<dbReference type="PANTHER" id="PTHR30544:SF5">
    <property type="entry name" value="RADICAL SAM CORE DOMAIN-CONTAINING PROTEIN"/>
    <property type="match status" value="1"/>
</dbReference>
<dbReference type="GO" id="GO:0005737">
    <property type="term" value="C:cytoplasm"/>
    <property type="evidence" value="ECO:0007669"/>
    <property type="project" value="UniProtKB-SubCell"/>
</dbReference>
<evidence type="ECO:0000256" key="8">
    <source>
        <dbReference type="ARBA" id="ARBA00022723"/>
    </source>
</evidence>
<comment type="cofactor">
    <cofactor evidence="1">
        <name>[4Fe-4S] cluster</name>
        <dbReference type="ChEBI" id="CHEBI:49883"/>
    </cofactor>
</comment>
<reference evidence="12" key="1">
    <citation type="submission" date="2024-06" db="EMBL/GenBank/DDBJ databases">
        <title>A Novel Isolate, Dehalogenimonas sp. Strain 4OHTPN, Dechlorinates Aromatic 4 Hydroxy chlorothalonil by a Novel Reductive Dehalogenase.</title>
        <authorList>
            <person name="Liu G."/>
        </authorList>
    </citation>
    <scope>NUCLEOTIDE SEQUENCE</scope>
    <source>
        <strain evidence="12">4OHTPN</strain>
    </source>
</reference>
<dbReference type="Pfam" id="PF04055">
    <property type="entry name" value="Radical_SAM"/>
    <property type="match status" value="1"/>
</dbReference>
<evidence type="ECO:0000256" key="4">
    <source>
        <dbReference type="ARBA" id="ARBA00022490"/>
    </source>
</evidence>
<dbReference type="SFLD" id="SFLDS00029">
    <property type="entry name" value="Radical_SAM"/>
    <property type="match status" value="1"/>
</dbReference>
<organism evidence="12">
    <name type="scientific">Dehalogenimonas sp. 4OHTPN</name>
    <dbReference type="NCBI Taxonomy" id="3166643"/>
    <lineage>
        <taxon>Bacteria</taxon>
        <taxon>Bacillati</taxon>
        <taxon>Chloroflexota</taxon>
        <taxon>Dehalococcoidia</taxon>
        <taxon>Dehalococcoidales</taxon>
        <taxon>Dehalococcoidaceae</taxon>
        <taxon>Dehalogenimonas</taxon>
    </lineage>
</organism>
<dbReference type="EMBL" id="CP159307">
    <property type="protein sequence ID" value="XCH33300.1"/>
    <property type="molecule type" value="Genomic_DNA"/>
</dbReference>
<dbReference type="InterPro" id="IPR007197">
    <property type="entry name" value="rSAM"/>
</dbReference>
<evidence type="ECO:0000256" key="2">
    <source>
        <dbReference type="ARBA" id="ARBA00004496"/>
    </source>
</evidence>
<evidence type="ECO:0000256" key="7">
    <source>
        <dbReference type="ARBA" id="ARBA00022691"/>
    </source>
</evidence>
<dbReference type="GO" id="GO:0051539">
    <property type="term" value="F:4 iron, 4 sulfur cluster binding"/>
    <property type="evidence" value="ECO:0007669"/>
    <property type="project" value="UniProtKB-KW"/>
</dbReference>
<evidence type="ECO:0000256" key="5">
    <source>
        <dbReference type="ARBA" id="ARBA00022603"/>
    </source>
</evidence>
<name>A0AAU8G9D3_9CHLR</name>
<dbReference type="SFLD" id="SFLDF00275">
    <property type="entry name" value="adenosine_C2_methyltransferase"/>
    <property type="match status" value="1"/>
</dbReference>
<dbReference type="GO" id="GO:0046872">
    <property type="term" value="F:metal ion binding"/>
    <property type="evidence" value="ECO:0007669"/>
    <property type="project" value="UniProtKB-KW"/>
</dbReference>
<dbReference type="PIRSF" id="PIRSF006004">
    <property type="entry name" value="CHP00048"/>
    <property type="match status" value="1"/>
</dbReference>
<evidence type="ECO:0000256" key="3">
    <source>
        <dbReference type="ARBA" id="ARBA00022485"/>
    </source>
</evidence>
<feature type="domain" description="Radical SAM core" evidence="11">
    <location>
        <begin position="43"/>
        <end position="286"/>
    </location>
</feature>
<evidence type="ECO:0000256" key="10">
    <source>
        <dbReference type="ARBA" id="ARBA00023014"/>
    </source>
</evidence>
<proteinExistence type="predicted"/>
<dbReference type="RefSeq" id="WP_353714541.1">
    <property type="nucleotide sequence ID" value="NZ_CP159307.1"/>
</dbReference>
<dbReference type="InterPro" id="IPR058240">
    <property type="entry name" value="rSAM_sf"/>
</dbReference>
<sequence>MDKCLFPLSRTVSSDGLNHKVLFQCGDGKTVEAALMLFLNPGRRPRRTVCISCQVGCPIGCPFCATGRQPLERSLTADELVSQVLYFENSFRPSAATATPRERRWLTNVVFMGMGEPLSNFENLRQAIGFLGSPKGLGMGRRQLMVSTAGLAPQIVRFGKENIQAELAVSLHAADDHLRDALVPVNTRYPLQSVIAACREFIRLTGRHIYFEYALFAGINDSIADADKLIQLIGGMDCPVNLIFGNQVGSGGYQPSTRTVAFDFQKRLIAGGIRTMLRASRGADIEAGCGQLRSRWLSKSGDPAHHFSSLIES</sequence>
<dbReference type="InterPro" id="IPR013785">
    <property type="entry name" value="Aldolase_TIM"/>
</dbReference>
<evidence type="ECO:0000256" key="9">
    <source>
        <dbReference type="ARBA" id="ARBA00023004"/>
    </source>
</evidence>
<keyword evidence="3" id="KW-0004">4Fe-4S</keyword>
<comment type="subcellular location">
    <subcellularLocation>
        <location evidence="2">Cytoplasm</location>
    </subcellularLocation>
</comment>
<evidence type="ECO:0000313" key="12">
    <source>
        <dbReference type="EMBL" id="XCH33300.1"/>
    </source>
</evidence>
<dbReference type="PROSITE" id="PS51918">
    <property type="entry name" value="RADICAL_SAM"/>
    <property type="match status" value="1"/>
</dbReference>
<accession>A0AAU8G9D3</accession>
<keyword evidence="10" id="KW-0411">Iron-sulfur</keyword>
<dbReference type="InterPro" id="IPR004383">
    <property type="entry name" value="rRNA_lsu_MTrfase_RlmN/Cfr"/>
</dbReference>
<dbReference type="GO" id="GO:0070475">
    <property type="term" value="P:rRNA base methylation"/>
    <property type="evidence" value="ECO:0007669"/>
    <property type="project" value="TreeGrafter"/>
</dbReference>
<dbReference type="PANTHER" id="PTHR30544">
    <property type="entry name" value="23S RRNA METHYLTRANSFERASE"/>
    <property type="match status" value="1"/>
</dbReference>
<keyword evidence="9" id="KW-0408">Iron</keyword>
<evidence type="ECO:0000256" key="1">
    <source>
        <dbReference type="ARBA" id="ARBA00001966"/>
    </source>
</evidence>
<keyword evidence="5 12" id="KW-0489">Methyltransferase</keyword>
<dbReference type="InterPro" id="IPR040072">
    <property type="entry name" value="Methyltransferase_A"/>
</dbReference>